<sequence>MTSGNRNSPGRRRTPPRRGDGAPRPAFALFGETLLAGVAVLVLALPLVTLLPALAAGCAHLRRHLRGESEQLRAVWADFLAACRALWATALAVPAVAAALLWSMSVAEAGAVPGAAVLRPAALGLLAVGAVLLLRTAAAWSADAPGGTPPARPGDALRGAAEATRDDPAGSVLLFAALVMAGVLVWMLPVLLLITGGLLCLAAVAVDHRHRDDAGEDGAADTAAEGGHR</sequence>
<keyword evidence="4" id="KW-1185">Reference proteome</keyword>
<evidence type="ECO:0008006" key="5">
    <source>
        <dbReference type="Google" id="ProtNLM"/>
    </source>
</evidence>
<keyword evidence="2" id="KW-0812">Transmembrane</keyword>
<dbReference type="Proteomes" id="UP000199207">
    <property type="component" value="Unassembled WGS sequence"/>
</dbReference>
<keyword evidence="2" id="KW-0472">Membrane</keyword>
<dbReference type="STRING" id="910347.SAMN05421773_106253"/>
<dbReference type="EMBL" id="FOLM01000006">
    <property type="protein sequence ID" value="SFC84578.1"/>
    <property type="molecule type" value="Genomic_DNA"/>
</dbReference>
<feature type="transmembrane region" description="Helical" evidence="2">
    <location>
        <begin position="123"/>
        <end position="142"/>
    </location>
</feature>
<evidence type="ECO:0000256" key="1">
    <source>
        <dbReference type="SAM" id="MobiDB-lite"/>
    </source>
</evidence>
<reference evidence="3 4" key="1">
    <citation type="submission" date="2016-10" db="EMBL/GenBank/DDBJ databases">
        <authorList>
            <person name="de Groot N.N."/>
        </authorList>
    </citation>
    <scope>NUCLEOTIDE SEQUENCE [LARGE SCALE GENOMIC DNA]</scope>
    <source>
        <strain evidence="3 4">CGMCC 4.5739</strain>
    </source>
</reference>
<keyword evidence="2" id="KW-1133">Transmembrane helix</keyword>
<organism evidence="3 4">
    <name type="scientific">Streptomyces aidingensis</name>
    <dbReference type="NCBI Taxonomy" id="910347"/>
    <lineage>
        <taxon>Bacteria</taxon>
        <taxon>Bacillati</taxon>
        <taxon>Actinomycetota</taxon>
        <taxon>Actinomycetes</taxon>
        <taxon>Kitasatosporales</taxon>
        <taxon>Streptomycetaceae</taxon>
        <taxon>Streptomyces</taxon>
    </lineage>
</organism>
<feature type="transmembrane region" description="Helical" evidence="2">
    <location>
        <begin position="173"/>
        <end position="206"/>
    </location>
</feature>
<accession>A0A1I1MN14</accession>
<protein>
    <recommendedName>
        <fullName evidence="5">Poxvirus protein I5</fullName>
    </recommendedName>
</protein>
<gene>
    <name evidence="3" type="ORF">SAMN05421773_106253</name>
</gene>
<proteinExistence type="predicted"/>
<feature type="region of interest" description="Disordered" evidence="1">
    <location>
        <begin position="142"/>
        <end position="161"/>
    </location>
</feature>
<evidence type="ECO:0000313" key="4">
    <source>
        <dbReference type="Proteomes" id="UP000199207"/>
    </source>
</evidence>
<evidence type="ECO:0000313" key="3">
    <source>
        <dbReference type="EMBL" id="SFC84578.1"/>
    </source>
</evidence>
<evidence type="ECO:0000256" key="2">
    <source>
        <dbReference type="SAM" id="Phobius"/>
    </source>
</evidence>
<dbReference type="RefSeq" id="WP_175541404.1">
    <property type="nucleotide sequence ID" value="NZ_FOLM01000006.1"/>
</dbReference>
<feature type="transmembrane region" description="Helical" evidence="2">
    <location>
        <begin position="79"/>
        <end position="102"/>
    </location>
</feature>
<dbReference type="AlphaFoldDB" id="A0A1I1MN14"/>
<feature type="region of interest" description="Disordered" evidence="1">
    <location>
        <begin position="1"/>
        <end position="23"/>
    </location>
</feature>
<name>A0A1I1MN14_9ACTN</name>